<dbReference type="Gene3D" id="3.40.50.300">
    <property type="entry name" value="P-loop containing nucleotide triphosphate hydrolases"/>
    <property type="match status" value="1"/>
</dbReference>
<dbReference type="GO" id="GO:0003677">
    <property type="term" value="F:DNA binding"/>
    <property type="evidence" value="ECO:0007669"/>
    <property type="project" value="UniProtKB-KW"/>
</dbReference>
<dbReference type="InterPro" id="IPR003593">
    <property type="entry name" value="AAA+_ATPase"/>
</dbReference>
<dbReference type="AlphaFoldDB" id="A0ABD5CK39"/>
<dbReference type="SUPFAM" id="SSF52540">
    <property type="entry name" value="P-loop containing nucleoside triphosphate hydrolases"/>
    <property type="match status" value="1"/>
</dbReference>
<dbReference type="Proteomes" id="UP001245184">
    <property type="component" value="Unassembled WGS sequence"/>
</dbReference>
<gene>
    <name evidence="2" type="ORF">QF025_004408</name>
</gene>
<organism evidence="2 3">
    <name type="scientific">Paraburkholderia graminis</name>
    <dbReference type="NCBI Taxonomy" id="60548"/>
    <lineage>
        <taxon>Bacteria</taxon>
        <taxon>Pseudomonadati</taxon>
        <taxon>Pseudomonadota</taxon>
        <taxon>Betaproteobacteria</taxon>
        <taxon>Burkholderiales</taxon>
        <taxon>Burkholderiaceae</taxon>
        <taxon>Paraburkholderia</taxon>
    </lineage>
</organism>
<comment type="caution">
    <text evidence="2">The sequence shown here is derived from an EMBL/GenBank/DDBJ whole genome shotgun (WGS) entry which is preliminary data.</text>
</comment>
<dbReference type="SMART" id="SM00382">
    <property type="entry name" value="AAA"/>
    <property type="match status" value="1"/>
</dbReference>
<sequence length="466" mass="50571">MDQHSTQQSKAGGTTCLDDSAVTGADRAQTPALQLRAPRTVADTGLPALFIAHLLLKSILQNGKSSLGDLIARHCLTAAVLDETIGFLVREHLVEIAHRGAADVDMHVRLTEGGRELAAHEARRSTYCGPAPVSLEAYMSVIGAYSVKRIHVAQSDARAAFADFIGDMSLLDSAVAALNAGRPVMLYGPAGSGKTYLAERLGSLLRGAVPVPYALYVAGDVIQLHDPLIHKDAEPGALPAVTDRRWRVCERPMVMSGGELTLAMLDLQYNANSGFYQAPPHMKANMGLYVVDDLGRQRVAPGELLNRWITPLDRGVDQFALQSGARFVSAFDVWPVFSTNLTPAELNDNAFLRRLGSKIHIGALSAEDYRRLFETQCAALGIEIAPGAFEYLLHQLHLRNRTPFLACYPADLLGVLRSFALYHGDVPAVTEYQLTHAWHSYFGSAPELDQTYSSHSGQSDKRFAGA</sequence>
<evidence type="ECO:0000259" key="1">
    <source>
        <dbReference type="SMART" id="SM00382"/>
    </source>
</evidence>
<dbReference type="RefSeq" id="WP_029966583.1">
    <property type="nucleotide sequence ID" value="NZ_ATXV01000001.1"/>
</dbReference>
<proteinExistence type="predicted"/>
<accession>A0ABD5CK39</accession>
<name>A0ABD5CK39_9BURK</name>
<dbReference type="EMBL" id="JAVIZN010000002">
    <property type="protein sequence ID" value="MDR6205688.1"/>
    <property type="molecule type" value="Genomic_DNA"/>
</dbReference>
<protein>
    <submittedName>
        <fullName evidence="2">DNA-binding MarR family transcriptional regulator</fullName>
    </submittedName>
</protein>
<evidence type="ECO:0000313" key="2">
    <source>
        <dbReference type="EMBL" id="MDR6205688.1"/>
    </source>
</evidence>
<dbReference type="InterPro" id="IPR027417">
    <property type="entry name" value="P-loop_NTPase"/>
</dbReference>
<keyword evidence="2" id="KW-0238">DNA-binding</keyword>
<feature type="domain" description="AAA+ ATPase" evidence="1">
    <location>
        <begin position="180"/>
        <end position="365"/>
    </location>
</feature>
<evidence type="ECO:0000313" key="3">
    <source>
        <dbReference type="Proteomes" id="UP001245184"/>
    </source>
</evidence>
<reference evidence="2 3" key="1">
    <citation type="submission" date="2023-08" db="EMBL/GenBank/DDBJ databases">
        <title>Genome sequencing of plant associated microbes to promote plant fitness in Sorghum bicolor and Oryza sativa.</title>
        <authorList>
            <person name="Coleman-Derr D."/>
        </authorList>
    </citation>
    <scope>NUCLEOTIDE SEQUENCE [LARGE SCALE GENOMIC DNA]</scope>
    <source>
        <strain evidence="2 3">SLBN-33</strain>
    </source>
</reference>